<organism evidence="1 2">
    <name type="scientific">Serratia plymuthica</name>
    <dbReference type="NCBI Taxonomy" id="82996"/>
    <lineage>
        <taxon>Bacteria</taxon>
        <taxon>Pseudomonadati</taxon>
        <taxon>Pseudomonadota</taxon>
        <taxon>Gammaproteobacteria</taxon>
        <taxon>Enterobacterales</taxon>
        <taxon>Yersiniaceae</taxon>
        <taxon>Serratia</taxon>
    </lineage>
</organism>
<accession>A0A2X4VFD5</accession>
<evidence type="ECO:0000313" key="2">
    <source>
        <dbReference type="Proteomes" id="UP000248897"/>
    </source>
</evidence>
<dbReference type="AlphaFoldDB" id="A0A2X4VFD5"/>
<protein>
    <submittedName>
        <fullName evidence="1">Uncharacterized protein</fullName>
    </submittedName>
</protein>
<dbReference type="Proteomes" id="UP000248897">
    <property type="component" value="Chromosome 1"/>
</dbReference>
<gene>
    <name evidence="1" type="ORF">NCTC12961_04205</name>
</gene>
<reference evidence="1 2" key="1">
    <citation type="submission" date="2018-06" db="EMBL/GenBank/DDBJ databases">
        <authorList>
            <consortium name="Pathogen Informatics"/>
            <person name="Doyle S."/>
        </authorList>
    </citation>
    <scope>NUCLEOTIDE SEQUENCE [LARGE SCALE GENOMIC DNA]</scope>
    <source>
        <strain evidence="1 2">NCTC12961</strain>
    </source>
</reference>
<sequence length="71" mass="8105">MTKSNVEASFHLLRIAEEDNGLILLMAEQVMHELNDNESYVEDEAKRSLVKFKSQAIRVNDVASFLVLKII</sequence>
<name>A0A2X4VFD5_SERPL</name>
<dbReference type="EMBL" id="LS483469">
    <property type="protein sequence ID" value="SQI44010.1"/>
    <property type="molecule type" value="Genomic_DNA"/>
</dbReference>
<evidence type="ECO:0000313" key="1">
    <source>
        <dbReference type="EMBL" id="SQI44010.1"/>
    </source>
</evidence>
<proteinExistence type="predicted"/>